<sequence>MGILRINATRTGQVQSATEGRDWVRDCTELVSRIPAGAAVTVLIHGYRFSWRSGPKSCAQGLLYLDQPVAPSDRRRPPLADWPARLGFSATQEAEGLCIAFGWDARRARLRSLAMRGTNDFALVYHGAEAAGRALAQVLGLVANLRPDLRPGILAHSLGARVALAAARFRPDLRLGRVIMLAGAEYAGAAQETLALQDRAGGTGDWLNVTSRANDIYDALFLAFAPRPARRGDRPLGWASLGDMHPRWRDLQLDHPATRRWLASQGLSVDKPSARRISHWHFYADAAAMALWGALLRGAPGWRETPLSAIGLPADTEPVFGRLLPAIPRPVTSARRPIATDDLLANA</sequence>
<reference evidence="1" key="1">
    <citation type="submission" date="2020-12" db="EMBL/GenBank/DDBJ databases">
        <title>Bacterial taxonomy.</title>
        <authorList>
            <person name="Pan X."/>
        </authorList>
    </citation>
    <scope>NUCLEOTIDE SEQUENCE</scope>
    <source>
        <strain evidence="1">M0105</strain>
    </source>
</reference>
<organism evidence="1 2">
    <name type="scientific">Thermohalobaculum xanthum</name>
    <dbReference type="NCBI Taxonomy" id="2753746"/>
    <lineage>
        <taxon>Bacteria</taxon>
        <taxon>Pseudomonadati</taxon>
        <taxon>Pseudomonadota</taxon>
        <taxon>Alphaproteobacteria</taxon>
        <taxon>Rhodobacterales</taxon>
        <taxon>Paracoccaceae</taxon>
        <taxon>Thermohalobaculum</taxon>
    </lineage>
</organism>
<evidence type="ECO:0000313" key="1">
    <source>
        <dbReference type="EMBL" id="MBK0399322.1"/>
    </source>
</evidence>
<dbReference type="AlphaFoldDB" id="A0A8J7M7I9"/>
<gene>
    <name evidence="1" type="ORF">H0I76_08975</name>
</gene>
<proteinExistence type="predicted"/>
<dbReference type="Proteomes" id="UP000655420">
    <property type="component" value="Unassembled WGS sequence"/>
</dbReference>
<comment type="caution">
    <text evidence="1">The sequence shown here is derived from an EMBL/GenBank/DDBJ whole genome shotgun (WGS) entry which is preliminary data.</text>
</comment>
<dbReference type="InterPro" id="IPR029058">
    <property type="entry name" value="AB_hydrolase_fold"/>
</dbReference>
<evidence type="ECO:0008006" key="3">
    <source>
        <dbReference type="Google" id="ProtNLM"/>
    </source>
</evidence>
<keyword evidence="2" id="KW-1185">Reference proteome</keyword>
<dbReference type="SUPFAM" id="SSF53474">
    <property type="entry name" value="alpha/beta-Hydrolases"/>
    <property type="match status" value="1"/>
</dbReference>
<name>A0A8J7M7I9_9RHOB</name>
<protein>
    <recommendedName>
        <fullName evidence="3">DUF726 domain-containing protein</fullName>
    </recommendedName>
</protein>
<dbReference type="RefSeq" id="WP_200609431.1">
    <property type="nucleotide sequence ID" value="NZ_JAEHHL010000004.1"/>
</dbReference>
<dbReference type="EMBL" id="JAEHHL010000004">
    <property type="protein sequence ID" value="MBK0399322.1"/>
    <property type="molecule type" value="Genomic_DNA"/>
</dbReference>
<accession>A0A8J7M7I9</accession>
<evidence type="ECO:0000313" key="2">
    <source>
        <dbReference type="Proteomes" id="UP000655420"/>
    </source>
</evidence>